<evidence type="ECO:0008006" key="4">
    <source>
        <dbReference type="Google" id="ProtNLM"/>
    </source>
</evidence>
<dbReference type="Proteomes" id="UP000324800">
    <property type="component" value="Unassembled WGS sequence"/>
</dbReference>
<organism evidence="2 3">
    <name type="scientific">Streblomastix strix</name>
    <dbReference type="NCBI Taxonomy" id="222440"/>
    <lineage>
        <taxon>Eukaryota</taxon>
        <taxon>Metamonada</taxon>
        <taxon>Preaxostyla</taxon>
        <taxon>Oxymonadida</taxon>
        <taxon>Streblomastigidae</taxon>
        <taxon>Streblomastix</taxon>
    </lineage>
</organism>
<dbReference type="EMBL" id="SNRW01010256">
    <property type="protein sequence ID" value="KAA6376824.1"/>
    <property type="molecule type" value="Genomic_DNA"/>
</dbReference>
<dbReference type="GO" id="GO:0015074">
    <property type="term" value="P:DNA integration"/>
    <property type="evidence" value="ECO:0007669"/>
    <property type="project" value="InterPro"/>
</dbReference>
<dbReference type="SUPFAM" id="SSF56349">
    <property type="entry name" value="DNA breaking-rejoining enzymes"/>
    <property type="match status" value="1"/>
</dbReference>
<name>A0A5J4V2U2_9EUKA</name>
<comment type="caution">
    <text evidence="2">The sequence shown here is derived from an EMBL/GenBank/DDBJ whole genome shotgun (WGS) entry which is preliminary data.</text>
</comment>
<evidence type="ECO:0000313" key="3">
    <source>
        <dbReference type="Proteomes" id="UP000324800"/>
    </source>
</evidence>
<dbReference type="GO" id="GO:0006310">
    <property type="term" value="P:DNA recombination"/>
    <property type="evidence" value="ECO:0007669"/>
    <property type="project" value="UniProtKB-KW"/>
</dbReference>
<dbReference type="AlphaFoldDB" id="A0A5J4V2U2"/>
<reference evidence="2 3" key="1">
    <citation type="submission" date="2019-03" db="EMBL/GenBank/DDBJ databases">
        <title>Single cell metagenomics reveals metabolic interactions within the superorganism composed of flagellate Streblomastix strix and complex community of Bacteroidetes bacteria on its surface.</title>
        <authorList>
            <person name="Treitli S.C."/>
            <person name="Kolisko M."/>
            <person name="Husnik F."/>
            <person name="Keeling P."/>
            <person name="Hampl V."/>
        </authorList>
    </citation>
    <scope>NUCLEOTIDE SEQUENCE [LARGE SCALE GENOMIC DNA]</scope>
    <source>
        <strain evidence="2">ST1C</strain>
    </source>
</reference>
<sequence>MFVSLLMLIRIFQQNNIAEIRLKFSNVNKTENQASLRQAPKLANEIETYKIYEIETEKLSPKLAIYEWINRLQKKFPKGSEFLLRHKEYNKPTTTKVISLQLTKLLRELKILGASAYSMLHSAITELAKLNIPERVLANFTHHYQNSCTVQQYYIFASSTRANDIVKQYTSISGQNNERLNQVLPQRGEKKAEKWVTNYYLRFHQGLDNDLLSSYLLISSLARPKYISQLEVRYKQGENSLENQMIEQTE</sequence>
<protein>
    <recommendedName>
        <fullName evidence="4">Tyr recombinase domain-containing protein</fullName>
    </recommendedName>
</protein>
<gene>
    <name evidence="2" type="ORF">EZS28_027650</name>
</gene>
<proteinExistence type="predicted"/>
<evidence type="ECO:0000313" key="2">
    <source>
        <dbReference type="EMBL" id="KAA6376824.1"/>
    </source>
</evidence>
<accession>A0A5J4V2U2</accession>
<dbReference type="InterPro" id="IPR013762">
    <property type="entry name" value="Integrase-like_cat_sf"/>
</dbReference>
<keyword evidence="1" id="KW-0233">DNA recombination</keyword>
<dbReference type="InterPro" id="IPR011010">
    <property type="entry name" value="DNA_brk_join_enz"/>
</dbReference>
<evidence type="ECO:0000256" key="1">
    <source>
        <dbReference type="ARBA" id="ARBA00023172"/>
    </source>
</evidence>
<dbReference type="Gene3D" id="1.10.443.10">
    <property type="entry name" value="Intergrase catalytic core"/>
    <property type="match status" value="1"/>
</dbReference>
<dbReference type="GO" id="GO:0003677">
    <property type="term" value="F:DNA binding"/>
    <property type="evidence" value="ECO:0007669"/>
    <property type="project" value="InterPro"/>
</dbReference>